<evidence type="ECO:0000256" key="1">
    <source>
        <dbReference type="SAM" id="SignalP"/>
    </source>
</evidence>
<dbReference type="RefSeq" id="WP_208568010.1">
    <property type="nucleotide sequence ID" value="NZ_JAGFWR010000008.1"/>
</dbReference>
<dbReference type="Pfam" id="PF03995">
    <property type="entry name" value="Inhibitor_I36"/>
    <property type="match status" value="1"/>
</dbReference>
<dbReference type="Proteomes" id="UP000671399">
    <property type="component" value="Unassembled WGS sequence"/>
</dbReference>
<organism evidence="2 3">
    <name type="scientific">Micromonospora antibiotica</name>
    <dbReference type="NCBI Taxonomy" id="2807623"/>
    <lineage>
        <taxon>Bacteria</taxon>
        <taxon>Bacillati</taxon>
        <taxon>Actinomycetota</taxon>
        <taxon>Actinomycetes</taxon>
        <taxon>Micromonosporales</taxon>
        <taxon>Micromonosporaceae</taxon>
        <taxon>Micromonospora</taxon>
    </lineage>
</organism>
<name>A0ABS3V9S6_9ACTN</name>
<protein>
    <submittedName>
        <fullName evidence="2">Peptidase inhibitor family I36 protein</fullName>
    </submittedName>
</protein>
<comment type="caution">
    <text evidence="2">The sequence shown here is derived from an EMBL/GenBank/DDBJ whole genome shotgun (WGS) entry which is preliminary data.</text>
</comment>
<feature type="chain" id="PRO_5046464364" evidence="1">
    <location>
        <begin position="23"/>
        <end position="137"/>
    </location>
</feature>
<keyword evidence="3" id="KW-1185">Reference proteome</keyword>
<dbReference type="EMBL" id="JAGFWR010000008">
    <property type="protein sequence ID" value="MBO4162365.1"/>
    <property type="molecule type" value="Genomic_DNA"/>
</dbReference>
<reference evidence="2 3" key="1">
    <citation type="submission" date="2021-03" db="EMBL/GenBank/DDBJ databases">
        <authorList>
            <person name="Lee D.-H."/>
        </authorList>
    </citation>
    <scope>NUCLEOTIDE SEQUENCE [LARGE SCALE GENOMIC DNA]</scope>
    <source>
        <strain evidence="2 3">MMS20-R2-23</strain>
    </source>
</reference>
<evidence type="ECO:0000313" key="3">
    <source>
        <dbReference type="Proteomes" id="UP000671399"/>
    </source>
</evidence>
<sequence length="137" mass="14060">MTKTRMLFAALAVAATTPLMLAVPEAAQADASSALARCGSGRFCNWTGTNFSGSLIQNTAPTGTSVWCVNMPTGTRSMSNGTSLTLSANQNRCENPGGAAAAVSPGQDRGSFSFVVNSVSYCGVCRQNHTATTPTTD</sequence>
<gene>
    <name evidence="2" type="ORF">JQN83_16325</name>
</gene>
<keyword evidence="1" id="KW-0732">Signal</keyword>
<proteinExistence type="predicted"/>
<evidence type="ECO:0000313" key="2">
    <source>
        <dbReference type="EMBL" id="MBO4162365.1"/>
    </source>
</evidence>
<accession>A0ABS3V9S6</accession>
<feature type="signal peptide" evidence="1">
    <location>
        <begin position="1"/>
        <end position="22"/>
    </location>
</feature>